<evidence type="ECO:0000313" key="2">
    <source>
        <dbReference type="Proteomes" id="UP000792575"/>
    </source>
</evidence>
<name>A0A916KP85_9POXV</name>
<dbReference type="Proteomes" id="UP000792575">
    <property type="component" value="Genome"/>
</dbReference>
<sequence length="117" mass="13941">MLKLTDLSFSVIIKNNINLCGYKNVLDINLMSNIDIIELLLYYNIYNCKIIKDYIINDHNNYYIEYKDVKIKLNRTTVITFKDILNTIVGEARCESFLIEHKYIINWEYMSKSQKLS</sequence>
<keyword evidence="2" id="KW-1185">Reference proteome</keyword>
<dbReference type="KEGG" id="vg:15614170"/>
<dbReference type="GeneID" id="15614170"/>
<dbReference type="OrthoDB" id="34267at10239"/>
<dbReference type="RefSeq" id="YP_008004064.1">
    <property type="nucleotide sequence ID" value="NC_021247.1"/>
</dbReference>
<organism evidence="1 2">
    <name type="scientific">Adoxophyes honmai entomopoxvirus 'L'</name>
    <dbReference type="NCBI Taxonomy" id="1293540"/>
    <lineage>
        <taxon>Viruses</taxon>
        <taxon>Varidnaviria</taxon>
        <taxon>Bamfordvirae</taxon>
        <taxon>Nucleocytoviricota</taxon>
        <taxon>Pokkesviricetes</taxon>
        <taxon>Chitovirales</taxon>
        <taxon>Poxviridae</taxon>
        <taxon>Entomopoxvirinae</taxon>
        <taxon>Betaentomopoxvirus</taxon>
        <taxon>Betaentomopoxvirus ahonmai</taxon>
    </lineage>
</organism>
<dbReference type="EMBL" id="HF679131">
    <property type="protein sequence ID" value="CCU55562.1"/>
    <property type="molecule type" value="Genomic_DNA"/>
</dbReference>
<evidence type="ECO:0000313" key="1">
    <source>
        <dbReference type="EMBL" id="CCU55562.1"/>
    </source>
</evidence>
<accession>A0A916KP85</accession>
<gene>
    <name evidence="1" type="ORF">AHEV_241</name>
</gene>
<reference evidence="1" key="1">
    <citation type="journal article" date="2013" name="J. Virol.">
        <title>New Insights into the Evolution of Entomopoxvirinae from the Complete Genome Sequences of Four Entomopoxviruses Infecting Adoxophyes honmai, Choristoneura biennis, Choristoneura rosaceana, and Mythimna separata.</title>
        <authorList>
            <person name="Theze J."/>
            <person name="Takatsuka J."/>
            <person name="Li Z."/>
            <person name="Gallais J."/>
            <person name="Doucet D."/>
            <person name="Arif B."/>
            <person name="Nakai M."/>
            <person name="Herniou E.A."/>
        </authorList>
    </citation>
    <scope>NUCLEOTIDE SEQUENCE</scope>
    <source>
        <strain evidence="1">Tokyo</strain>
    </source>
</reference>
<protein>
    <submittedName>
        <fullName evidence="1">Uncharacterized protein</fullName>
    </submittedName>
</protein>
<proteinExistence type="predicted"/>